<dbReference type="Proteomes" id="UP001156670">
    <property type="component" value="Unassembled WGS sequence"/>
</dbReference>
<dbReference type="EMBL" id="BSOB01000017">
    <property type="protein sequence ID" value="GLQ93099.1"/>
    <property type="molecule type" value="Genomic_DNA"/>
</dbReference>
<keyword evidence="3" id="KW-0732">Signal</keyword>
<feature type="chain" id="PRO_5046653282" description="PKD domain-containing protein" evidence="3">
    <location>
        <begin position="20"/>
        <end position="693"/>
    </location>
</feature>
<dbReference type="SUPFAM" id="SSF49785">
    <property type="entry name" value="Galactose-binding domain-like"/>
    <property type="match status" value="1"/>
</dbReference>
<sequence length="693" mass="70655">MAAVSALLSVTMGSAAVHADDGASTNPYAVKKVNILQDPYSPLVGHAYRHGVLPTVEGVRLSRQWKAANFVAGTTAAATGPDTLSYLGGDPNAGGAGVMDGTVKVYVVFYGNQWGTQSTDANGNLTFSGDPDGTAPVTQKFFKDIGTGGELWSAGLTQWCDGPNVSAGATSCPNNASFVPYQTGGVLAGVWYDNSAASPAEATALQLAQEADAAAKHFGNTTAASNRYAYYVILSPHGTNPDDYKAQTSGDQGYCAWHDWDGDGALGGAAPGLDGSGGGTGSPDGAVAFSNQPYNVDNGATCGVNFVNSGAAGTLDGYTMTLGHEWQEMMSDTFPYASSPTATTFSGGGWYNQKNGENGDECAWRYSFEQGGAANVQFGNDTFAEQSIWSNDTNECDISHPIVNHSAGSKPVANFGDTVSGLTVNFTNSSTDTGGTISSYAWNFGDNTTSTVASPSHTYAAAGTYTVTLTVTDNTGATNTKTASVTVSSGGTTTGNPVANFTDTVSGLTATFTNSSTDTGGTINAYAWNFGDGSTSTVASPSHAYAAAGTYSVSLKVTDNTGATNTKTGSVTVTAPTGRTFSNNTAVAIGDDATVTSPITVSGISGDTKSTIQVHVNITSNMSGDLGITITAPDGSSATLKSPDFTTTGSLNTTYSVPATGVLANGTWTVTVTDYDFFGNGDSSTLNSWNVSL</sequence>
<evidence type="ECO:0000256" key="1">
    <source>
        <dbReference type="ARBA" id="ARBA00022670"/>
    </source>
</evidence>
<comment type="caution">
    <text evidence="6">The sequence shown here is derived from an EMBL/GenBank/DDBJ whole genome shotgun (WGS) entry which is preliminary data.</text>
</comment>
<dbReference type="PROSITE" id="PS51829">
    <property type="entry name" value="P_HOMO_B"/>
    <property type="match status" value="1"/>
</dbReference>
<name>A0ABQ5XPH4_9GAMM</name>
<dbReference type="SUPFAM" id="SSF49299">
    <property type="entry name" value="PKD domain"/>
    <property type="match status" value="2"/>
</dbReference>
<feature type="domain" description="P/Homo B" evidence="5">
    <location>
        <begin position="572"/>
        <end position="693"/>
    </location>
</feature>
<dbReference type="RefSeq" id="WP_284320825.1">
    <property type="nucleotide sequence ID" value="NZ_BSOB01000017.1"/>
</dbReference>
<protein>
    <recommendedName>
        <fullName evidence="8">PKD domain-containing protein</fullName>
    </recommendedName>
</protein>
<dbReference type="CDD" id="cd00146">
    <property type="entry name" value="PKD"/>
    <property type="match status" value="2"/>
</dbReference>
<dbReference type="Gene3D" id="2.60.40.10">
    <property type="entry name" value="Immunoglobulins"/>
    <property type="match status" value="2"/>
</dbReference>
<dbReference type="InterPro" id="IPR008979">
    <property type="entry name" value="Galactose-bd-like_sf"/>
</dbReference>
<dbReference type="Pfam" id="PF01483">
    <property type="entry name" value="P_proprotein"/>
    <property type="match status" value="1"/>
</dbReference>
<keyword evidence="2" id="KW-0378">Hydrolase</keyword>
<feature type="signal peptide" evidence="3">
    <location>
        <begin position="1"/>
        <end position="19"/>
    </location>
</feature>
<dbReference type="InterPro" id="IPR013783">
    <property type="entry name" value="Ig-like_fold"/>
</dbReference>
<dbReference type="InterPro" id="IPR035986">
    <property type="entry name" value="PKD_dom_sf"/>
</dbReference>
<dbReference type="SMART" id="SM00089">
    <property type="entry name" value="PKD"/>
    <property type="match status" value="2"/>
</dbReference>
<dbReference type="InterPro" id="IPR002884">
    <property type="entry name" value="P_dom"/>
</dbReference>
<evidence type="ECO:0000313" key="6">
    <source>
        <dbReference type="EMBL" id="GLQ93099.1"/>
    </source>
</evidence>
<evidence type="ECO:0000259" key="5">
    <source>
        <dbReference type="PROSITE" id="PS51829"/>
    </source>
</evidence>
<evidence type="ECO:0000313" key="7">
    <source>
        <dbReference type="Proteomes" id="UP001156670"/>
    </source>
</evidence>
<dbReference type="InterPro" id="IPR000601">
    <property type="entry name" value="PKD_dom"/>
</dbReference>
<keyword evidence="1" id="KW-0645">Protease</keyword>
<keyword evidence="7" id="KW-1185">Reference proteome</keyword>
<evidence type="ECO:0000259" key="4">
    <source>
        <dbReference type="PROSITE" id="PS50093"/>
    </source>
</evidence>
<dbReference type="InterPro" id="IPR022409">
    <property type="entry name" value="PKD/Chitinase_dom"/>
</dbReference>
<reference evidence="7" key="1">
    <citation type="journal article" date="2019" name="Int. J. Syst. Evol. Microbiol.">
        <title>The Global Catalogue of Microorganisms (GCM) 10K type strain sequencing project: providing services to taxonomists for standard genome sequencing and annotation.</title>
        <authorList>
            <consortium name="The Broad Institute Genomics Platform"/>
            <consortium name="The Broad Institute Genome Sequencing Center for Infectious Disease"/>
            <person name="Wu L."/>
            <person name="Ma J."/>
        </authorList>
    </citation>
    <scope>NUCLEOTIDE SEQUENCE [LARGE SCALE GENOMIC DNA]</scope>
    <source>
        <strain evidence="7">NBRC 111980</strain>
    </source>
</reference>
<evidence type="ECO:0008006" key="8">
    <source>
        <dbReference type="Google" id="ProtNLM"/>
    </source>
</evidence>
<accession>A0ABQ5XPH4</accession>
<evidence type="ECO:0000256" key="3">
    <source>
        <dbReference type="SAM" id="SignalP"/>
    </source>
</evidence>
<evidence type="ECO:0000256" key="2">
    <source>
        <dbReference type="ARBA" id="ARBA00022801"/>
    </source>
</evidence>
<feature type="domain" description="PKD" evidence="4">
    <location>
        <begin position="493"/>
        <end position="580"/>
    </location>
</feature>
<feature type="domain" description="PKD" evidence="4">
    <location>
        <begin position="407"/>
        <end position="492"/>
    </location>
</feature>
<gene>
    <name evidence="6" type="ORF">GCM10007901_20500</name>
</gene>
<organism evidence="6 7">
    <name type="scientific">Dyella acidisoli</name>
    <dbReference type="NCBI Taxonomy" id="1867834"/>
    <lineage>
        <taxon>Bacteria</taxon>
        <taxon>Pseudomonadati</taxon>
        <taxon>Pseudomonadota</taxon>
        <taxon>Gammaproteobacteria</taxon>
        <taxon>Lysobacterales</taxon>
        <taxon>Rhodanobacteraceae</taxon>
        <taxon>Dyella</taxon>
    </lineage>
</organism>
<dbReference type="Pfam" id="PF18911">
    <property type="entry name" value="PKD_4"/>
    <property type="match status" value="2"/>
</dbReference>
<proteinExistence type="predicted"/>
<dbReference type="Gene3D" id="2.60.120.260">
    <property type="entry name" value="Galactose-binding domain-like"/>
    <property type="match status" value="1"/>
</dbReference>
<dbReference type="PROSITE" id="PS50093">
    <property type="entry name" value="PKD"/>
    <property type="match status" value="2"/>
</dbReference>